<gene>
    <name evidence="2" type="ORF">K466DRAFT_662693</name>
</gene>
<dbReference type="EMBL" id="ML211134">
    <property type="protein sequence ID" value="TFK87884.1"/>
    <property type="molecule type" value="Genomic_DNA"/>
</dbReference>
<dbReference type="Proteomes" id="UP000308197">
    <property type="component" value="Unassembled WGS sequence"/>
</dbReference>
<dbReference type="InParanoid" id="A0A5C3PDR5"/>
<name>A0A5C3PDR5_9APHY</name>
<evidence type="ECO:0000313" key="3">
    <source>
        <dbReference type="Proteomes" id="UP000308197"/>
    </source>
</evidence>
<sequence length="383" mass="42530">MDTERNDAMNVLIQPANVVEAQGGPTDVVATSLATMASISAKRPRIHDLPCHCWKTRIPKDKRIARAPVALSLIIPQVRAELDRALHAFNSLINLVENQADEIQDPAASLPPDIRDTFCLRRETIAAGFDAAIVVICTTPGYVCKQGSAEHDRRYSARHKALTNIEDDIARSLKDAEPLFKAREELLLAERRHRRRKYIQTAARALSIVTIPYSPTVSALFTACDLFGISVVIAIQRAVFPDADDQLGETLDRVVSLVRDLERKVGEVKRLKENLEAVKLKLEEERMHPIATQLADILDMVYRAQLAVEDVLFPSCDKCTCSQPVVPIREVVSSLQVMAEALECQEMVDGPLASLCDEQCAVVDRVFSVLRTLPRRIAQTGSH</sequence>
<evidence type="ECO:0000313" key="2">
    <source>
        <dbReference type="EMBL" id="TFK87884.1"/>
    </source>
</evidence>
<keyword evidence="1" id="KW-0175">Coiled coil</keyword>
<accession>A0A5C3PDR5</accession>
<organism evidence="2 3">
    <name type="scientific">Polyporus arcularius HHB13444</name>
    <dbReference type="NCBI Taxonomy" id="1314778"/>
    <lineage>
        <taxon>Eukaryota</taxon>
        <taxon>Fungi</taxon>
        <taxon>Dikarya</taxon>
        <taxon>Basidiomycota</taxon>
        <taxon>Agaricomycotina</taxon>
        <taxon>Agaricomycetes</taxon>
        <taxon>Polyporales</taxon>
        <taxon>Polyporaceae</taxon>
        <taxon>Polyporus</taxon>
    </lineage>
</organism>
<feature type="coiled-coil region" evidence="1">
    <location>
        <begin position="258"/>
        <end position="288"/>
    </location>
</feature>
<evidence type="ECO:0000256" key="1">
    <source>
        <dbReference type="SAM" id="Coils"/>
    </source>
</evidence>
<dbReference type="AlphaFoldDB" id="A0A5C3PDR5"/>
<proteinExistence type="predicted"/>
<protein>
    <submittedName>
        <fullName evidence="2">Uncharacterized protein</fullName>
    </submittedName>
</protein>
<keyword evidence="3" id="KW-1185">Reference proteome</keyword>
<reference evidence="2 3" key="1">
    <citation type="journal article" date="2019" name="Nat. Ecol. Evol.">
        <title>Megaphylogeny resolves global patterns of mushroom evolution.</title>
        <authorList>
            <person name="Varga T."/>
            <person name="Krizsan K."/>
            <person name="Foldi C."/>
            <person name="Dima B."/>
            <person name="Sanchez-Garcia M."/>
            <person name="Sanchez-Ramirez S."/>
            <person name="Szollosi G.J."/>
            <person name="Szarkandi J.G."/>
            <person name="Papp V."/>
            <person name="Albert L."/>
            <person name="Andreopoulos W."/>
            <person name="Angelini C."/>
            <person name="Antonin V."/>
            <person name="Barry K.W."/>
            <person name="Bougher N.L."/>
            <person name="Buchanan P."/>
            <person name="Buyck B."/>
            <person name="Bense V."/>
            <person name="Catcheside P."/>
            <person name="Chovatia M."/>
            <person name="Cooper J."/>
            <person name="Damon W."/>
            <person name="Desjardin D."/>
            <person name="Finy P."/>
            <person name="Geml J."/>
            <person name="Haridas S."/>
            <person name="Hughes K."/>
            <person name="Justo A."/>
            <person name="Karasinski D."/>
            <person name="Kautmanova I."/>
            <person name="Kiss B."/>
            <person name="Kocsube S."/>
            <person name="Kotiranta H."/>
            <person name="LaButti K.M."/>
            <person name="Lechner B.E."/>
            <person name="Liimatainen K."/>
            <person name="Lipzen A."/>
            <person name="Lukacs Z."/>
            <person name="Mihaltcheva S."/>
            <person name="Morgado L.N."/>
            <person name="Niskanen T."/>
            <person name="Noordeloos M.E."/>
            <person name="Ohm R.A."/>
            <person name="Ortiz-Santana B."/>
            <person name="Ovrebo C."/>
            <person name="Racz N."/>
            <person name="Riley R."/>
            <person name="Savchenko A."/>
            <person name="Shiryaev A."/>
            <person name="Soop K."/>
            <person name="Spirin V."/>
            <person name="Szebenyi C."/>
            <person name="Tomsovsky M."/>
            <person name="Tulloss R.E."/>
            <person name="Uehling J."/>
            <person name="Grigoriev I.V."/>
            <person name="Vagvolgyi C."/>
            <person name="Papp T."/>
            <person name="Martin F.M."/>
            <person name="Miettinen O."/>
            <person name="Hibbett D.S."/>
            <person name="Nagy L.G."/>
        </authorList>
    </citation>
    <scope>NUCLEOTIDE SEQUENCE [LARGE SCALE GENOMIC DNA]</scope>
    <source>
        <strain evidence="2 3">HHB13444</strain>
    </source>
</reference>